<accession>A0AAD9MHQ0</accession>
<protein>
    <submittedName>
        <fullName evidence="2">Uncharacterized protein</fullName>
    </submittedName>
</protein>
<evidence type="ECO:0000313" key="3">
    <source>
        <dbReference type="Proteomes" id="UP001255856"/>
    </source>
</evidence>
<name>A0AAD9MHQ0_PROWI</name>
<organism evidence="2 3">
    <name type="scientific">Prototheca wickerhamii</name>
    <dbReference type="NCBI Taxonomy" id="3111"/>
    <lineage>
        <taxon>Eukaryota</taxon>
        <taxon>Viridiplantae</taxon>
        <taxon>Chlorophyta</taxon>
        <taxon>core chlorophytes</taxon>
        <taxon>Trebouxiophyceae</taxon>
        <taxon>Chlorellales</taxon>
        <taxon>Chlorellaceae</taxon>
        <taxon>Prototheca</taxon>
    </lineage>
</organism>
<dbReference type="AlphaFoldDB" id="A0AAD9MHQ0"/>
<proteinExistence type="predicted"/>
<dbReference type="EMBL" id="JASFZW010000003">
    <property type="protein sequence ID" value="KAK2078914.1"/>
    <property type="molecule type" value="Genomic_DNA"/>
</dbReference>
<sequence>MTRPAGRAARARAAPELLAEVKATGVRAVALATAAADPNAPADAANAPLALLAFADARRTTLLRVRLPRSQAAWARKEGLAAEAVGLPEGALAADALLFGPVLGGAVPLVAAAEDGTVQVLEVPVHSAAPPTLRASRAAHALRFKLWALRERARSAARFWEPALQSVALSPDGRALALPSAGACSSWSWRARAGAPCSRRGPRPCPAARPRASRGSPSPRTAASWSA</sequence>
<keyword evidence="3" id="KW-1185">Reference proteome</keyword>
<gene>
    <name evidence="2" type="ORF">QBZ16_002604</name>
</gene>
<dbReference type="Proteomes" id="UP001255856">
    <property type="component" value="Unassembled WGS sequence"/>
</dbReference>
<evidence type="ECO:0000256" key="1">
    <source>
        <dbReference type="SAM" id="MobiDB-lite"/>
    </source>
</evidence>
<evidence type="ECO:0000313" key="2">
    <source>
        <dbReference type="EMBL" id="KAK2078914.1"/>
    </source>
</evidence>
<comment type="caution">
    <text evidence="2">The sequence shown here is derived from an EMBL/GenBank/DDBJ whole genome shotgun (WGS) entry which is preliminary data.</text>
</comment>
<feature type="region of interest" description="Disordered" evidence="1">
    <location>
        <begin position="194"/>
        <end position="227"/>
    </location>
</feature>
<feature type="compositionally biased region" description="Low complexity" evidence="1">
    <location>
        <begin position="206"/>
        <end position="227"/>
    </location>
</feature>
<reference evidence="2" key="1">
    <citation type="submission" date="2021-01" db="EMBL/GenBank/DDBJ databases">
        <authorList>
            <person name="Eckstrom K.M.E."/>
        </authorList>
    </citation>
    <scope>NUCLEOTIDE SEQUENCE</scope>
    <source>
        <strain evidence="2">UVCC 0001</strain>
    </source>
</reference>